<dbReference type="AlphaFoldDB" id="A0AAW2GLB4"/>
<sequence length="111" mass="12898">MLWKYIDMLPSLLTLKFSITGTFVLTRRAVNRRKEKKEKNIAQLLENCSYITQGALNFNLIQNKREIKYVSDVKTLTAALLQVVRIFLNKSPNYVDLTHCQLEGILVLRRA</sequence>
<reference evidence="1 2" key="1">
    <citation type="submission" date="2023-03" db="EMBL/GenBank/DDBJ databases">
        <title>High recombination rates correlate with genetic variation in Cardiocondyla obscurior ants.</title>
        <authorList>
            <person name="Errbii M."/>
        </authorList>
    </citation>
    <scope>NUCLEOTIDE SEQUENCE [LARGE SCALE GENOMIC DNA]</scope>
    <source>
        <strain evidence="1">Alpha-2009</strain>
        <tissue evidence="1">Whole body</tissue>
    </source>
</reference>
<accession>A0AAW2GLB4</accession>
<name>A0AAW2GLB4_9HYME</name>
<dbReference type="Proteomes" id="UP001430953">
    <property type="component" value="Unassembled WGS sequence"/>
</dbReference>
<protein>
    <submittedName>
        <fullName evidence="1">Uncharacterized protein</fullName>
    </submittedName>
</protein>
<evidence type="ECO:0000313" key="2">
    <source>
        <dbReference type="Proteomes" id="UP001430953"/>
    </source>
</evidence>
<keyword evidence="2" id="KW-1185">Reference proteome</keyword>
<dbReference type="EMBL" id="JADYXP020000003">
    <property type="protein sequence ID" value="KAL0129021.1"/>
    <property type="molecule type" value="Genomic_DNA"/>
</dbReference>
<comment type="caution">
    <text evidence="1">The sequence shown here is derived from an EMBL/GenBank/DDBJ whole genome shotgun (WGS) entry which is preliminary data.</text>
</comment>
<gene>
    <name evidence="1" type="ORF">PUN28_004017</name>
</gene>
<organism evidence="1 2">
    <name type="scientific">Cardiocondyla obscurior</name>
    <dbReference type="NCBI Taxonomy" id="286306"/>
    <lineage>
        <taxon>Eukaryota</taxon>
        <taxon>Metazoa</taxon>
        <taxon>Ecdysozoa</taxon>
        <taxon>Arthropoda</taxon>
        <taxon>Hexapoda</taxon>
        <taxon>Insecta</taxon>
        <taxon>Pterygota</taxon>
        <taxon>Neoptera</taxon>
        <taxon>Endopterygota</taxon>
        <taxon>Hymenoptera</taxon>
        <taxon>Apocrita</taxon>
        <taxon>Aculeata</taxon>
        <taxon>Formicoidea</taxon>
        <taxon>Formicidae</taxon>
        <taxon>Myrmicinae</taxon>
        <taxon>Cardiocondyla</taxon>
    </lineage>
</organism>
<proteinExistence type="predicted"/>
<evidence type="ECO:0000313" key="1">
    <source>
        <dbReference type="EMBL" id="KAL0129021.1"/>
    </source>
</evidence>